<dbReference type="InterPro" id="IPR036052">
    <property type="entry name" value="TrpB-like_PALP_sf"/>
</dbReference>
<organism evidence="1 2">
    <name type="scientific">Litorisediminicola beolgyonensis</name>
    <dbReference type="NCBI Taxonomy" id="1173614"/>
    <lineage>
        <taxon>Bacteria</taxon>
        <taxon>Pseudomonadati</taxon>
        <taxon>Pseudomonadota</taxon>
        <taxon>Alphaproteobacteria</taxon>
        <taxon>Rhodobacterales</taxon>
        <taxon>Paracoccaceae</taxon>
        <taxon>Litorisediminicola</taxon>
    </lineage>
</organism>
<feature type="non-terminal residue" evidence="1">
    <location>
        <position position="109"/>
    </location>
</feature>
<dbReference type="PANTHER" id="PTHR42937:SF1">
    <property type="entry name" value="DIAMINOPROPIONATE AMMONIA-LYASE"/>
    <property type="match status" value="1"/>
</dbReference>
<evidence type="ECO:0000313" key="1">
    <source>
        <dbReference type="EMBL" id="MFD1344834.1"/>
    </source>
</evidence>
<dbReference type="Gene3D" id="3.40.50.1100">
    <property type="match status" value="1"/>
</dbReference>
<protein>
    <submittedName>
        <fullName evidence="1">Diaminopropionate ammonia-lyase</fullName>
    </submittedName>
</protein>
<sequence length="109" mass="11547">MKLIRNDLARRDAPWTETQDAILSDRALAEARDVITSWEGYAPTPLVSLPQLALEAGVARIDLKDEGPRFGIGSFKALGAAYAVARVLARAASEASGRRIGADEIAAAA</sequence>
<evidence type="ECO:0000313" key="2">
    <source>
        <dbReference type="Proteomes" id="UP001597135"/>
    </source>
</evidence>
<dbReference type="SUPFAM" id="SSF53686">
    <property type="entry name" value="Tryptophan synthase beta subunit-like PLP-dependent enzymes"/>
    <property type="match status" value="1"/>
</dbReference>
<dbReference type="EMBL" id="JBHTMU010000088">
    <property type="protein sequence ID" value="MFD1344834.1"/>
    <property type="molecule type" value="Genomic_DNA"/>
</dbReference>
<reference evidence="2" key="1">
    <citation type="journal article" date="2019" name="Int. J. Syst. Evol. Microbiol.">
        <title>The Global Catalogue of Microorganisms (GCM) 10K type strain sequencing project: providing services to taxonomists for standard genome sequencing and annotation.</title>
        <authorList>
            <consortium name="The Broad Institute Genomics Platform"/>
            <consortium name="The Broad Institute Genome Sequencing Center for Infectious Disease"/>
            <person name="Wu L."/>
            <person name="Ma J."/>
        </authorList>
    </citation>
    <scope>NUCLEOTIDE SEQUENCE [LARGE SCALE GENOMIC DNA]</scope>
    <source>
        <strain evidence="2">CCUG 62953</strain>
    </source>
</reference>
<comment type="caution">
    <text evidence="1">The sequence shown here is derived from an EMBL/GenBank/DDBJ whole genome shotgun (WGS) entry which is preliminary data.</text>
</comment>
<dbReference type="PANTHER" id="PTHR42937">
    <property type="match status" value="1"/>
</dbReference>
<dbReference type="Proteomes" id="UP001597135">
    <property type="component" value="Unassembled WGS sequence"/>
</dbReference>
<accession>A0ABW3ZP95</accession>
<gene>
    <name evidence="1" type="ORF">ACFQ4E_20565</name>
</gene>
<name>A0ABW3ZP95_9RHOB</name>
<keyword evidence="2" id="KW-1185">Reference proteome</keyword>
<proteinExistence type="predicted"/>